<name>A0A0D6PEP0_9PROT</name>
<evidence type="ECO:0000256" key="1">
    <source>
        <dbReference type="ARBA" id="ARBA00004953"/>
    </source>
</evidence>
<dbReference type="AlphaFoldDB" id="A0A0D6PEP0"/>
<dbReference type="UniPathway" id="UPA00148"/>
<dbReference type="RefSeq" id="WP_048878105.1">
    <property type="nucleotide sequence ID" value="NZ_BANC01000025.1"/>
</dbReference>
<keyword evidence="5" id="KW-1185">Reference proteome</keyword>
<evidence type="ECO:0000313" key="4">
    <source>
        <dbReference type="EMBL" id="GAN79668.1"/>
    </source>
</evidence>
<dbReference type="NCBIfam" id="NF005968">
    <property type="entry name" value="PRK08057.1-2"/>
    <property type="match status" value="1"/>
</dbReference>
<keyword evidence="3" id="KW-0560">Oxidoreductase</keyword>
<dbReference type="Proteomes" id="UP000032668">
    <property type="component" value="Unassembled WGS sequence"/>
</dbReference>
<proteinExistence type="predicted"/>
<dbReference type="GO" id="GO:0009236">
    <property type="term" value="P:cobalamin biosynthetic process"/>
    <property type="evidence" value="ECO:0007669"/>
    <property type="project" value="UniProtKB-UniPathway"/>
</dbReference>
<evidence type="ECO:0000256" key="2">
    <source>
        <dbReference type="ARBA" id="ARBA00022573"/>
    </source>
</evidence>
<dbReference type="OrthoDB" id="5183775at2"/>
<dbReference type="GO" id="GO:0016994">
    <property type="term" value="F:precorrin-6A reductase activity"/>
    <property type="evidence" value="ECO:0007669"/>
    <property type="project" value="InterPro"/>
</dbReference>
<organism evidence="4 5">
    <name type="scientific">Acidocella aminolytica 101 = DSM 11237</name>
    <dbReference type="NCBI Taxonomy" id="1120923"/>
    <lineage>
        <taxon>Bacteria</taxon>
        <taxon>Pseudomonadati</taxon>
        <taxon>Pseudomonadota</taxon>
        <taxon>Alphaproteobacteria</taxon>
        <taxon>Acetobacterales</taxon>
        <taxon>Acidocellaceae</taxon>
        <taxon>Acidocella</taxon>
    </lineage>
</organism>
<dbReference type="EMBL" id="BANC01000025">
    <property type="protein sequence ID" value="GAN79668.1"/>
    <property type="molecule type" value="Genomic_DNA"/>
</dbReference>
<evidence type="ECO:0000256" key="3">
    <source>
        <dbReference type="ARBA" id="ARBA00023002"/>
    </source>
</evidence>
<accession>A0A0D6PEP0</accession>
<reference evidence="4 5" key="1">
    <citation type="submission" date="2012-11" db="EMBL/GenBank/DDBJ databases">
        <title>Whole genome sequence of Acidocella aminolytica 101 = DSM 11237.</title>
        <authorList>
            <person name="Azuma Y."/>
            <person name="Higashiura N."/>
            <person name="Hirakawa H."/>
            <person name="Matsushita K."/>
        </authorList>
    </citation>
    <scope>NUCLEOTIDE SEQUENCE [LARGE SCALE GENOMIC DNA]</scope>
    <source>
        <strain evidence="5">101 / DSM 11237</strain>
    </source>
</reference>
<dbReference type="PANTHER" id="PTHR36925:SF1">
    <property type="entry name" value="COBALT-PRECORRIN-6A REDUCTASE"/>
    <property type="match status" value="1"/>
</dbReference>
<gene>
    <name evidence="4" type="ORF">Aam_025_056</name>
</gene>
<dbReference type="PANTHER" id="PTHR36925">
    <property type="entry name" value="COBALT-PRECORRIN-6A REDUCTASE"/>
    <property type="match status" value="1"/>
</dbReference>
<dbReference type="PROSITE" id="PS51014">
    <property type="entry name" value="COBK_CBIJ"/>
    <property type="match status" value="1"/>
</dbReference>
<dbReference type="NCBIfam" id="TIGR00715">
    <property type="entry name" value="precor6x_red"/>
    <property type="match status" value="1"/>
</dbReference>
<evidence type="ECO:0000313" key="5">
    <source>
        <dbReference type="Proteomes" id="UP000032668"/>
    </source>
</evidence>
<sequence>MHPITPRVLLLGGTTEASRMARALAAAGIDAIFSYAGRTETPVAQPLPTRIGGFGGADGLASYLRAHAITHLIDATHPFAARISRNALTACATTSTPLIALERPAWVPDSTWRTFASLDHAAAALPEAPTRIFLAIGKQNLTAFALHPAHFYLLRLVDAPGTRLPFPNAAYVLARGPFTLENDLTLLRHHSISLVIAKNAGGAGARAKLDAARQLGLPVYLINRPALPARPTAATPEAVLHWLHHGTARGV</sequence>
<dbReference type="InterPro" id="IPR003723">
    <property type="entry name" value="Precorrin-6x_reduct"/>
</dbReference>
<dbReference type="Pfam" id="PF02571">
    <property type="entry name" value="CbiJ"/>
    <property type="match status" value="1"/>
</dbReference>
<dbReference type="STRING" id="1120923.SAMN02746095_01956"/>
<comment type="caution">
    <text evidence="4">The sequence shown here is derived from an EMBL/GenBank/DDBJ whole genome shotgun (WGS) entry which is preliminary data.</text>
</comment>
<protein>
    <submittedName>
        <fullName evidence="4">Precorrin 6x reductase</fullName>
    </submittedName>
</protein>
<comment type="pathway">
    <text evidence="1">Cofactor biosynthesis; adenosylcobalamin biosynthesis.</text>
</comment>
<keyword evidence="2" id="KW-0169">Cobalamin biosynthesis</keyword>